<dbReference type="PANTHER" id="PTHR21174:SF0">
    <property type="entry name" value="HD PHOSPHOHYDROLASE FAMILY PROTEIN-RELATED"/>
    <property type="match status" value="1"/>
</dbReference>
<dbReference type="PANTHER" id="PTHR21174">
    <property type="match status" value="1"/>
</dbReference>
<dbReference type="InterPro" id="IPR009218">
    <property type="entry name" value="HD_phosphohydro"/>
</dbReference>
<evidence type="ECO:0008006" key="3">
    <source>
        <dbReference type="Google" id="ProtNLM"/>
    </source>
</evidence>
<comment type="caution">
    <text evidence="1">The sequence shown here is derived from an EMBL/GenBank/DDBJ whole genome shotgun (WGS) entry which is preliminary data.</text>
</comment>
<dbReference type="PIRSF" id="PIRSF035170">
    <property type="entry name" value="HD_phosphohydro"/>
    <property type="match status" value="1"/>
</dbReference>
<proteinExistence type="predicted"/>
<dbReference type="Proteomes" id="UP000798808">
    <property type="component" value="Unassembled WGS sequence"/>
</dbReference>
<reference evidence="1 2" key="1">
    <citation type="submission" date="2019-02" db="EMBL/GenBank/DDBJ databases">
        <authorList>
            <person name="Goldberg S.R."/>
            <person name="Haltli B.A."/>
            <person name="Correa H."/>
            <person name="Russell K.G."/>
        </authorList>
    </citation>
    <scope>NUCLEOTIDE SEQUENCE [LARGE SCALE GENOMIC DNA]</scope>
    <source>
        <strain evidence="1 2">JCM 16186</strain>
    </source>
</reference>
<dbReference type="SUPFAM" id="SSF109604">
    <property type="entry name" value="HD-domain/PDEase-like"/>
    <property type="match status" value="1"/>
</dbReference>
<organism evidence="1 2">
    <name type="scientific">Fulvivirga kasyanovii</name>
    <dbReference type="NCBI Taxonomy" id="396812"/>
    <lineage>
        <taxon>Bacteria</taxon>
        <taxon>Pseudomonadati</taxon>
        <taxon>Bacteroidota</taxon>
        <taxon>Cytophagia</taxon>
        <taxon>Cytophagales</taxon>
        <taxon>Fulvivirgaceae</taxon>
        <taxon>Fulvivirga</taxon>
    </lineage>
</organism>
<sequence>MESKADRKDQLRKRFEELVLRYTNDVPLVYSFWAEIETKYSRKLRHYHNLHHLENLLELLIEVKSLIKDWDVTLFALFYHDLVYNPARRDNEEKSAQCAEKRLESINFPKRGIDKCVKMILATAGHADAGDDDINLFTDADLAILGCDPARYTGYTEQVRKEYRIYPDILYKPGRRKVLQHFLNMERIFKTDYFYNKFETLARKNLNSELMAL</sequence>
<dbReference type="RefSeq" id="WP_155173267.1">
    <property type="nucleotide sequence ID" value="NZ_BAAAFL010000015.1"/>
</dbReference>
<name>A0ABW9RRE8_9BACT</name>
<protein>
    <recommendedName>
        <fullName evidence="3">Metal-dependent HD superfamily phosphohydrolase</fullName>
    </recommendedName>
</protein>
<keyword evidence="2" id="KW-1185">Reference proteome</keyword>
<dbReference type="EMBL" id="SMLW01000573">
    <property type="protein sequence ID" value="MTI26276.1"/>
    <property type="molecule type" value="Genomic_DNA"/>
</dbReference>
<dbReference type="Gene3D" id="1.10.3210.10">
    <property type="entry name" value="Hypothetical protein af1432"/>
    <property type="match status" value="1"/>
</dbReference>
<evidence type="ECO:0000313" key="2">
    <source>
        <dbReference type="Proteomes" id="UP000798808"/>
    </source>
</evidence>
<gene>
    <name evidence="1" type="ORF">E1163_15065</name>
</gene>
<evidence type="ECO:0000313" key="1">
    <source>
        <dbReference type="EMBL" id="MTI26276.1"/>
    </source>
</evidence>
<accession>A0ABW9RRE8</accession>